<dbReference type="EMBL" id="QYUK01000008">
    <property type="protein sequence ID" value="RJF94819.1"/>
    <property type="molecule type" value="Genomic_DNA"/>
</dbReference>
<evidence type="ECO:0000259" key="1">
    <source>
        <dbReference type="Pfam" id="PF07486"/>
    </source>
</evidence>
<proteinExistence type="predicted"/>
<keyword evidence="3" id="KW-1185">Reference proteome</keyword>
<evidence type="ECO:0000313" key="3">
    <source>
        <dbReference type="Proteomes" id="UP000284605"/>
    </source>
</evidence>
<dbReference type="InterPro" id="IPR042047">
    <property type="entry name" value="SleB_dom1"/>
</dbReference>
<reference evidence="2 3" key="1">
    <citation type="submission" date="2018-09" db="EMBL/GenBank/DDBJ databases">
        <authorList>
            <person name="Zhu H."/>
        </authorList>
    </citation>
    <scope>NUCLEOTIDE SEQUENCE [LARGE SCALE GENOMIC DNA]</scope>
    <source>
        <strain evidence="2 3">K1W22B-8</strain>
    </source>
</reference>
<sequence>MKLRAMPNAPKPTPVIATAFDVDVFARTIFGEARGETMQGQIAVANVILNRVRIAQAYFTKNGKSHPLYGSGTIGSACKARLQFSCWNQGDPTYRAVVAANLDDARLQRATCAALMVLHGQAADNTSGSTHYHTPAVSPPWSRGKTPLCTIGGHLFFNDID</sequence>
<dbReference type="Gene3D" id="1.10.10.2520">
    <property type="entry name" value="Cell wall hydrolase SleB, domain 1"/>
    <property type="match status" value="1"/>
</dbReference>
<keyword evidence="2" id="KW-0378">Hydrolase</keyword>
<feature type="domain" description="Cell wall hydrolase SleB" evidence="1">
    <location>
        <begin position="35"/>
        <end position="157"/>
    </location>
</feature>
<organism evidence="2 3">
    <name type="scientific">Oleomonas cavernae</name>
    <dbReference type="NCBI Taxonomy" id="2320859"/>
    <lineage>
        <taxon>Bacteria</taxon>
        <taxon>Pseudomonadati</taxon>
        <taxon>Pseudomonadota</taxon>
        <taxon>Alphaproteobacteria</taxon>
        <taxon>Acetobacterales</taxon>
        <taxon>Acetobacteraceae</taxon>
        <taxon>Oleomonas</taxon>
    </lineage>
</organism>
<protein>
    <submittedName>
        <fullName evidence="2">Cell wall hydrolase</fullName>
    </submittedName>
</protein>
<comment type="caution">
    <text evidence="2">The sequence shown here is derived from an EMBL/GenBank/DDBJ whole genome shotgun (WGS) entry which is preliminary data.</text>
</comment>
<dbReference type="Pfam" id="PF07486">
    <property type="entry name" value="Hydrolase_2"/>
    <property type="match status" value="1"/>
</dbReference>
<evidence type="ECO:0000313" key="2">
    <source>
        <dbReference type="EMBL" id="RJF94819.1"/>
    </source>
</evidence>
<name>A0A418WUJ7_9PROT</name>
<accession>A0A418WUJ7</accession>
<dbReference type="InterPro" id="IPR011105">
    <property type="entry name" value="Cell_wall_hydrolase_SleB"/>
</dbReference>
<dbReference type="AlphaFoldDB" id="A0A418WUJ7"/>
<dbReference type="GO" id="GO:0016787">
    <property type="term" value="F:hydrolase activity"/>
    <property type="evidence" value="ECO:0007669"/>
    <property type="project" value="UniProtKB-KW"/>
</dbReference>
<dbReference type="Proteomes" id="UP000284605">
    <property type="component" value="Unassembled WGS sequence"/>
</dbReference>
<gene>
    <name evidence="2" type="ORF">D3874_03115</name>
</gene>